<name>A0A445MKA6_ENSVE</name>
<reference evidence="1" key="1">
    <citation type="journal article" date="2018" name="Data Brief">
        <title>Genome sequence data from 17 accessions of Ensete ventricosum, a staple food crop for millions in Ethiopia.</title>
        <authorList>
            <person name="Yemataw Z."/>
            <person name="Muzemil S."/>
            <person name="Ambachew D."/>
            <person name="Tripathi L."/>
            <person name="Tesfaye K."/>
            <person name="Chala A."/>
            <person name="Farbos A."/>
            <person name="O'Neill P."/>
            <person name="Moore K."/>
            <person name="Grant M."/>
            <person name="Studholme D.J."/>
        </authorList>
    </citation>
    <scope>NUCLEOTIDE SEQUENCE [LARGE SCALE GENOMIC DNA]</scope>
    <source>
        <tissue evidence="1">Leaf</tissue>
    </source>
</reference>
<evidence type="ECO:0000313" key="1">
    <source>
        <dbReference type="EMBL" id="RZR74643.1"/>
    </source>
</evidence>
<proteinExistence type="predicted"/>
<protein>
    <submittedName>
        <fullName evidence="1">Uncharacterized protein</fullName>
    </submittedName>
</protein>
<accession>A0A445MKA6</accession>
<gene>
    <name evidence="1" type="ORF">BHM03_00040330</name>
</gene>
<dbReference type="Proteomes" id="UP000290560">
    <property type="component" value="Unassembled WGS sequence"/>
</dbReference>
<dbReference type="AlphaFoldDB" id="A0A445MKA6"/>
<dbReference type="EMBL" id="KV876327">
    <property type="protein sequence ID" value="RZR74643.1"/>
    <property type="molecule type" value="Genomic_DNA"/>
</dbReference>
<organism evidence="1">
    <name type="scientific">Ensete ventricosum</name>
    <name type="common">Abyssinian banana</name>
    <name type="synonym">Musa ensete</name>
    <dbReference type="NCBI Taxonomy" id="4639"/>
    <lineage>
        <taxon>Eukaryota</taxon>
        <taxon>Viridiplantae</taxon>
        <taxon>Streptophyta</taxon>
        <taxon>Embryophyta</taxon>
        <taxon>Tracheophyta</taxon>
        <taxon>Spermatophyta</taxon>
        <taxon>Magnoliopsida</taxon>
        <taxon>Liliopsida</taxon>
        <taxon>Zingiberales</taxon>
        <taxon>Musaceae</taxon>
        <taxon>Ensete</taxon>
    </lineage>
</organism>
<sequence>MRSTPVAKGTILFNLPKGNSHLIHQDIKLEKGKKSPLKAGVIGKGVRVLTGAKGLVRGRNELGFTREFLK</sequence>